<proteinExistence type="predicted"/>
<evidence type="ECO:0000313" key="1">
    <source>
        <dbReference type="EMBL" id="MDP7737734.1"/>
    </source>
</evidence>
<name>A0A4R5WZ31_9MYCO</name>
<gene>
    <name evidence="1" type="ORF">QXL92_23590</name>
</gene>
<accession>A0A4R5WZ31</accession>
<evidence type="ECO:0008006" key="3">
    <source>
        <dbReference type="Google" id="ProtNLM"/>
    </source>
</evidence>
<evidence type="ECO:0000313" key="2">
    <source>
        <dbReference type="Proteomes" id="UP001229081"/>
    </source>
</evidence>
<dbReference type="AlphaFoldDB" id="A0A4R5WZ31"/>
<organism evidence="1 2">
    <name type="scientific">Mycobacterium paragordonae</name>
    <dbReference type="NCBI Taxonomy" id="1389713"/>
    <lineage>
        <taxon>Bacteria</taxon>
        <taxon>Bacillati</taxon>
        <taxon>Actinomycetota</taxon>
        <taxon>Actinomycetes</taxon>
        <taxon>Mycobacteriales</taxon>
        <taxon>Mycobacteriaceae</taxon>
        <taxon>Mycobacterium</taxon>
    </lineage>
</organism>
<reference evidence="1" key="1">
    <citation type="submission" date="2023-06" db="EMBL/GenBank/DDBJ databases">
        <title>Identification of two novel mycobacterium reveal diversities and complexities of Mycobacterium gordonae clade.</title>
        <authorList>
            <person name="Matsumoto Y."/>
            <person name="Nakamura S."/>
            <person name="Motooka D."/>
            <person name="Fukushima K."/>
        </authorList>
    </citation>
    <scope>NUCLEOTIDE SEQUENCE</scope>
    <source>
        <strain evidence="1">TY812</strain>
    </source>
</reference>
<comment type="caution">
    <text evidence="1">The sequence shown here is derived from an EMBL/GenBank/DDBJ whole genome shotgun (WGS) entry which is preliminary data.</text>
</comment>
<protein>
    <recommendedName>
        <fullName evidence="3">Thioredoxin</fullName>
    </recommendedName>
</protein>
<dbReference type="EMBL" id="JAUFSA010000001">
    <property type="protein sequence ID" value="MDP7737734.1"/>
    <property type="molecule type" value="Genomic_DNA"/>
</dbReference>
<sequence>MTAVIAAERDLVEHYFDQPWSDGLPVVPPTPARVAAVLDVLEGEADDFVARIPPRWGSLTNELLAVNMVMAGCKPEYAPVVRAAVLAMADPRFNLNGIQATTHVVAPLIVVNGPIARQIGMNSGGNVFGSGNRANATIGRAVRLILLSVGGGIPGELDKSTLGHPGKYTFCIAENEEASPWAPYHVEHGYAPGDSTVLVIGAEAPHSVTNHISDDPQGILDSIASAMSTIAHNNAVLGGSCTVVIGVEHARTIASFGWSRDDVRRYLWLNGTNSWDEVSYGDRYAPPGARTYNRNLPKWYPREAGRQVPIVFTPDDIHLLVAGGSAGRFSAFLPGWSTATTPVLRAVDDTAAALTGDTRELDCSDGACRL</sequence>
<dbReference type="RefSeq" id="WP_065161936.1">
    <property type="nucleotide sequence ID" value="NZ_JAUFSA010000001.1"/>
</dbReference>
<dbReference type="Proteomes" id="UP001229081">
    <property type="component" value="Unassembled WGS sequence"/>
</dbReference>